<dbReference type="EMBL" id="LIAE01009829">
    <property type="protein sequence ID" value="PAV68058.1"/>
    <property type="molecule type" value="Genomic_DNA"/>
</dbReference>
<gene>
    <name evidence="1" type="ORF">WR25_12607</name>
</gene>
<protein>
    <submittedName>
        <fullName evidence="1">Uncharacterized protein</fullName>
    </submittedName>
</protein>
<dbReference type="AlphaFoldDB" id="A0A2A2K2A1"/>
<organism evidence="1 2">
    <name type="scientific">Diploscapter pachys</name>
    <dbReference type="NCBI Taxonomy" id="2018661"/>
    <lineage>
        <taxon>Eukaryota</taxon>
        <taxon>Metazoa</taxon>
        <taxon>Ecdysozoa</taxon>
        <taxon>Nematoda</taxon>
        <taxon>Chromadorea</taxon>
        <taxon>Rhabditida</taxon>
        <taxon>Rhabditina</taxon>
        <taxon>Rhabditomorpha</taxon>
        <taxon>Rhabditoidea</taxon>
        <taxon>Rhabditidae</taxon>
        <taxon>Diploscapter</taxon>
    </lineage>
</organism>
<proteinExistence type="predicted"/>
<keyword evidence="2" id="KW-1185">Reference proteome</keyword>
<sequence length="320" mass="34939">MSISAATDDAYTTLLQNFCKQASVRFDVCTIGLEFIGQSFTEAHCFTGDGCQVCAALYAWENSRLKLLEEVFAVGHDQAAASTTEGLGGGAGHDVCVWNRRRVHSSSDKSGKVGHVHQVSCANLIGNLSHTREVDFTWVRRATRDDELRLVLQGQSFDVVVVDSASFAIYAIRNDAEPTARLVRLCAVAQVPTRSQIQAQYCVAWLQKCKEHSLVGLGAGVWLHVHEAAAEKFFCAVNGSLLDNVGEISAAVETLAWVAFNGLVGDDRTDGLQRGEAHRVLRGDQFDLALLTFFLVLESFEDQRVALSKIVVEGKLDGYQ</sequence>
<accession>A0A2A2K2A1</accession>
<name>A0A2A2K2A1_9BILA</name>
<evidence type="ECO:0000313" key="2">
    <source>
        <dbReference type="Proteomes" id="UP000218231"/>
    </source>
</evidence>
<comment type="caution">
    <text evidence="1">The sequence shown here is derived from an EMBL/GenBank/DDBJ whole genome shotgun (WGS) entry which is preliminary data.</text>
</comment>
<dbReference type="Proteomes" id="UP000218231">
    <property type="component" value="Unassembled WGS sequence"/>
</dbReference>
<reference evidence="1 2" key="1">
    <citation type="journal article" date="2017" name="Curr. Biol.">
        <title>Genome architecture and evolution of a unichromosomal asexual nematode.</title>
        <authorList>
            <person name="Fradin H."/>
            <person name="Zegar C."/>
            <person name="Gutwein M."/>
            <person name="Lucas J."/>
            <person name="Kovtun M."/>
            <person name="Corcoran D."/>
            <person name="Baugh L.R."/>
            <person name="Kiontke K."/>
            <person name="Gunsalus K."/>
            <person name="Fitch D.H."/>
            <person name="Piano F."/>
        </authorList>
    </citation>
    <scope>NUCLEOTIDE SEQUENCE [LARGE SCALE GENOMIC DNA]</scope>
    <source>
        <strain evidence="1">PF1309</strain>
    </source>
</reference>
<evidence type="ECO:0000313" key="1">
    <source>
        <dbReference type="EMBL" id="PAV68058.1"/>
    </source>
</evidence>